<reference evidence="2" key="1">
    <citation type="submission" date="2022-11" db="UniProtKB">
        <authorList>
            <consortium name="WormBaseParasite"/>
        </authorList>
    </citation>
    <scope>IDENTIFICATION</scope>
</reference>
<dbReference type="AlphaFoldDB" id="A0A915IQK8"/>
<sequence>MSGALPRIWFIKLLKNDWSPKYNQNLCGYHQKISCALWRTSANVAASEFKAEANRSNLERNICLVALANCATRVAVSKAARASKLALSVAETAFRTFCIKMLDSRCLSSNFSLASFE</sequence>
<organism evidence="1 2">
    <name type="scientific">Romanomermis culicivorax</name>
    <name type="common">Nematode worm</name>
    <dbReference type="NCBI Taxonomy" id="13658"/>
    <lineage>
        <taxon>Eukaryota</taxon>
        <taxon>Metazoa</taxon>
        <taxon>Ecdysozoa</taxon>
        <taxon>Nematoda</taxon>
        <taxon>Enoplea</taxon>
        <taxon>Dorylaimia</taxon>
        <taxon>Mermithida</taxon>
        <taxon>Mermithoidea</taxon>
        <taxon>Mermithidae</taxon>
        <taxon>Romanomermis</taxon>
    </lineage>
</organism>
<evidence type="ECO:0000313" key="2">
    <source>
        <dbReference type="WBParaSite" id="nRc.2.0.1.t16287-RA"/>
    </source>
</evidence>
<dbReference type="Proteomes" id="UP000887565">
    <property type="component" value="Unplaced"/>
</dbReference>
<name>A0A915IQK8_ROMCU</name>
<protein>
    <submittedName>
        <fullName evidence="2">Uncharacterized protein</fullName>
    </submittedName>
</protein>
<evidence type="ECO:0000313" key="1">
    <source>
        <dbReference type="Proteomes" id="UP000887565"/>
    </source>
</evidence>
<keyword evidence="1" id="KW-1185">Reference proteome</keyword>
<accession>A0A915IQK8</accession>
<proteinExistence type="predicted"/>
<dbReference type="WBParaSite" id="nRc.2.0.1.t16287-RA">
    <property type="protein sequence ID" value="nRc.2.0.1.t16287-RA"/>
    <property type="gene ID" value="nRc.2.0.1.g16287"/>
</dbReference>